<feature type="transmembrane region" description="Helical" evidence="12">
    <location>
        <begin position="50"/>
        <end position="69"/>
    </location>
</feature>
<dbReference type="InterPro" id="IPR013875">
    <property type="entry name" value="Pam17"/>
</dbReference>
<reference evidence="14" key="1">
    <citation type="submission" date="2016-11" db="EMBL/GenBank/DDBJ databases">
        <authorList>
            <person name="Guldener U."/>
        </authorList>
    </citation>
    <scope>NUCLEOTIDE SEQUENCE [LARGE SCALE GENOMIC DNA]</scope>
</reference>
<evidence type="ECO:0000256" key="1">
    <source>
        <dbReference type="ARBA" id="ARBA00004448"/>
    </source>
</evidence>
<dbReference type="GO" id="GO:0001405">
    <property type="term" value="C:PAM complex, Tim23 associated import motor"/>
    <property type="evidence" value="ECO:0007669"/>
    <property type="project" value="UniProtKB-UniRule"/>
</dbReference>
<evidence type="ECO:0000256" key="6">
    <source>
        <dbReference type="ARBA" id="ARBA00022927"/>
    </source>
</evidence>
<proteinExistence type="inferred from homology"/>
<evidence type="ECO:0000256" key="9">
    <source>
        <dbReference type="ARBA" id="ARBA00023010"/>
    </source>
</evidence>
<evidence type="ECO:0000256" key="11">
    <source>
        <dbReference type="ARBA" id="ARBA00023136"/>
    </source>
</evidence>
<comment type="subunit">
    <text evidence="12">Component of the PAM complex.</text>
</comment>
<dbReference type="OrthoDB" id="5970083at2759"/>
<name>A0A1L0CND5_9ASCO</name>
<evidence type="ECO:0000256" key="7">
    <source>
        <dbReference type="ARBA" id="ARBA00022946"/>
    </source>
</evidence>
<gene>
    <name evidence="13" type="ORF">HGUI_02169</name>
</gene>
<comment type="function">
    <text evidence="12">Component of the PAM complex, a complex required for the translocation of transit peptide-containing proteins from the inner membrane into the mitochondrial matrix in an ATP-dependent manner.</text>
</comment>
<keyword evidence="10 12" id="KW-0496">Mitochondrion</keyword>
<dbReference type="Proteomes" id="UP000183365">
    <property type="component" value="Unassembled WGS sequence"/>
</dbReference>
<evidence type="ECO:0000256" key="2">
    <source>
        <dbReference type="ARBA" id="ARBA00006837"/>
    </source>
</evidence>
<evidence type="ECO:0000256" key="4">
    <source>
        <dbReference type="ARBA" id="ARBA00022692"/>
    </source>
</evidence>
<keyword evidence="7" id="KW-0809">Transit peptide</keyword>
<comment type="similarity">
    <text evidence="2 12">Belongs to the PAM17 family.</text>
</comment>
<evidence type="ECO:0000256" key="3">
    <source>
        <dbReference type="ARBA" id="ARBA00022448"/>
    </source>
</evidence>
<organism evidence="13 14">
    <name type="scientific">Hanseniaspora guilliermondii</name>
    <dbReference type="NCBI Taxonomy" id="56406"/>
    <lineage>
        <taxon>Eukaryota</taxon>
        <taxon>Fungi</taxon>
        <taxon>Dikarya</taxon>
        <taxon>Ascomycota</taxon>
        <taxon>Saccharomycotina</taxon>
        <taxon>Saccharomycetes</taxon>
        <taxon>Saccharomycodales</taxon>
        <taxon>Saccharomycodaceae</taxon>
        <taxon>Hanseniaspora</taxon>
    </lineage>
</organism>
<evidence type="ECO:0000313" key="14">
    <source>
        <dbReference type="Proteomes" id="UP000183365"/>
    </source>
</evidence>
<evidence type="ECO:0000256" key="8">
    <source>
        <dbReference type="ARBA" id="ARBA00022989"/>
    </source>
</evidence>
<dbReference type="PANTHER" id="PTHR28021:SF1">
    <property type="entry name" value="PRESEQUENCE TRANSLOCATED-ASSOCIATED MOTOR SUBUNIT PAM17, MITOCHONDRIAL"/>
    <property type="match status" value="1"/>
</dbReference>
<sequence>MIGIKNLNNITSRRLISSSKFLLQKKTNTATTPAFTWVDFFAVKKQERRVNVISGVLTGFISSNIAFAYAANVEIDPTQTIFGVDPSIVIVGGCMTAGILGYLIGPAFGRPFFKFVNRNVLKQYNEKTKIFLEHVKKYRVDASSQSLNNPPPDYYGEKIGSLKEYKTWLRDSNAYRFNNGDL</sequence>
<evidence type="ECO:0000256" key="12">
    <source>
        <dbReference type="RuleBase" id="RU367146"/>
    </source>
</evidence>
<dbReference type="Pfam" id="PF08566">
    <property type="entry name" value="Pam17"/>
    <property type="match status" value="1"/>
</dbReference>
<evidence type="ECO:0000256" key="10">
    <source>
        <dbReference type="ARBA" id="ARBA00023128"/>
    </source>
</evidence>
<dbReference type="PANTHER" id="PTHR28021">
    <property type="entry name" value="PRESEQUENCE TRANSLOCATED-ASSOCIATED MOTOR SUBUNIT PAM17, MITOCHONDRIAL"/>
    <property type="match status" value="1"/>
</dbReference>
<keyword evidence="6 12" id="KW-0653">Protein transport</keyword>
<keyword evidence="11 12" id="KW-0472">Membrane</keyword>
<protein>
    <recommendedName>
        <fullName evidence="12">Presequence translocated-associated motor subunit PAM17</fullName>
    </recommendedName>
</protein>
<evidence type="ECO:0000256" key="5">
    <source>
        <dbReference type="ARBA" id="ARBA00022792"/>
    </source>
</evidence>
<dbReference type="GO" id="GO:0030150">
    <property type="term" value="P:protein import into mitochondrial matrix"/>
    <property type="evidence" value="ECO:0007669"/>
    <property type="project" value="UniProtKB-UniRule"/>
</dbReference>
<keyword evidence="4 12" id="KW-0812">Transmembrane</keyword>
<keyword evidence="9 12" id="KW-0811">Translocation</keyword>
<keyword evidence="14" id="KW-1185">Reference proteome</keyword>
<dbReference type="EMBL" id="FQNF01000035">
    <property type="protein sequence ID" value="SGZ39969.1"/>
    <property type="molecule type" value="Genomic_DNA"/>
</dbReference>
<dbReference type="VEuPathDB" id="FungiDB:HGUI_02169"/>
<keyword evidence="3 12" id="KW-0813">Transport</keyword>
<evidence type="ECO:0000313" key="13">
    <source>
        <dbReference type="EMBL" id="SGZ39969.1"/>
    </source>
</evidence>
<dbReference type="AlphaFoldDB" id="A0A1L0CND5"/>
<keyword evidence="5 12" id="KW-0999">Mitochondrion inner membrane</keyword>
<keyword evidence="8 12" id="KW-1133">Transmembrane helix</keyword>
<feature type="transmembrane region" description="Helical" evidence="12">
    <location>
        <begin position="89"/>
        <end position="108"/>
    </location>
</feature>
<accession>A0A1L0CND5</accession>
<comment type="subcellular location">
    <subcellularLocation>
        <location evidence="1 12">Mitochondrion inner membrane</location>
        <topology evidence="1 12">Multi-pass membrane protein</topology>
    </subcellularLocation>
</comment>